<dbReference type="InterPro" id="IPR039422">
    <property type="entry name" value="MarR/SlyA-like"/>
</dbReference>
<dbReference type="SMART" id="SM00347">
    <property type="entry name" value="HTH_MARR"/>
    <property type="match status" value="1"/>
</dbReference>
<sequence>MVNIEMHGSSAIENSGIGGQLGFLLRQAQAAVWQDLIATLAPFDLRPAQYAALRIVRASPGCKQQEIGDALGIQRPNMVRLVDDLRARGLLTTVRNPADRRSYALELTAAGTELMARADRAHDGHEARLAACLGDADTVALNGALRQLGRLGGGG</sequence>
<dbReference type="Gene3D" id="1.10.10.10">
    <property type="entry name" value="Winged helix-like DNA-binding domain superfamily/Winged helix DNA-binding domain"/>
    <property type="match status" value="1"/>
</dbReference>
<dbReference type="EMBL" id="JBHRTR010000028">
    <property type="protein sequence ID" value="MFC3228367.1"/>
    <property type="molecule type" value="Genomic_DNA"/>
</dbReference>
<organism evidence="2 3">
    <name type="scientific">Marinibaculum pumilum</name>
    <dbReference type="NCBI Taxonomy" id="1766165"/>
    <lineage>
        <taxon>Bacteria</taxon>
        <taxon>Pseudomonadati</taxon>
        <taxon>Pseudomonadota</taxon>
        <taxon>Alphaproteobacteria</taxon>
        <taxon>Rhodospirillales</taxon>
        <taxon>Rhodospirillaceae</taxon>
        <taxon>Marinibaculum</taxon>
    </lineage>
</organism>
<dbReference type="RefSeq" id="WP_379901410.1">
    <property type="nucleotide sequence ID" value="NZ_JBHRTR010000028.1"/>
</dbReference>
<dbReference type="Pfam" id="PF12802">
    <property type="entry name" value="MarR_2"/>
    <property type="match status" value="1"/>
</dbReference>
<protein>
    <submittedName>
        <fullName evidence="2">MarR family winged helix-turn-helix transcriptional regulator</fullName>
    </submittedName>
</protein>
<dbReference type="InterPro" id="IPR036390">
    <property type="entry name" value="WH_DNA-bd_sf"/>
</dbReference>
<dbReference type="PROSITE" id="PS50995">
    <property type="entry name" value="HTH_MARR_2"/>
    <property type="match status" value="1"/>
</dbReference>
<keyword evidence="3" id="KW-1185">Reference proteome</keyword>
<proteinExistence type="predicted"/>
<dbReference type="Proteomes" id="UP001595528">
    <property type="component" value="Unassembled WGS sequence"/>
</dbReference>
<gene>
    <name evidence="2" type="ORF">ACFOGJ_14080</name>
</gene>
<dbReference type="PANTHER" id="PTHR33164:SF89">
    <property type="entry name" value="MARR FAMILY REGULATORY PROTEIN"/>
    <property type="match status" value="1"/>
</dbReference>
<evidence type="ECO:0000313" key="2">
    <source>
        <dbReference type="EMBL" id="MFC3228367.1"/>
    </source>
</evidence>
<name>A0ABV7L192_9PROT</name>
<comment type="caution">
    <text evidence="2">The sequence shown here is derived from an EMBL/GenBank/DDBJ whole genome shotgun (WGS) entry which is preliminary data.</text>
</comment>
<dbReference type="InterPro" id="IPR000835">
    <property type="entry name" value="HTH_MarR-typ"/>
</dbReference>
<dbReference type="SUPFAM" id="SSF46785">
    <property type="entry name" value="Winged helix' DNA-binding domain"/>
    <property type="match status" value="1"/>
</dbReference>
<feature type="domain" description="HTH marR-type" evidence="1">
    <location>
        <begin position="18"/>
        <end position="150"/>
    </location>
</feature>
<dbReference type="InterPro" id="IPR036388">
    <property type="entry name" value="WH-like_DNA-bd_sf"/>
</dbReference>
<evidence type="ECO:0000259" key="1">
    <source>
        <dbReference type="PROSITE" id="PS50995"/>
    </source>
</evidence>
<dbReference type="PRINTS" id="PR00598">
    <property type="entry name" value="HTHMARR"/>
</dbReference>
<dbReference type="PANTHER" id="PTHR33164">
    <property type="entry name" value="TRANSCRIPTIONAL REGULATOR, MARR FAMILY"/>
    <property type="match status" value="1"/>
</dbReference>
<evidence type="ECO:0000313" key="3">
    <source>
        <dbReference type="Proteomes" id="UP001595528"/>
    </source>
</evidence>
<reference evidence="3" key="1">
    <citation type="journal article" date="2019" name="Int. J. Syst. Evol. Microbiol.">
        <title>The Global Catalogue of Microorganisms (GCM) 10K type strain sequencing project: providing services to taxonomists for standard genome sequencing and annotation.</title>
        <authorList>
            <consortium name="The Broad Institute Genomics Platform"/>
            <consortium name="The Broad Institute Genome Sequencing Center for Infectious Disease"/>
            <person name="Wu L."/>
            <person name="Ma J."/>
        </authorList>
    </citation>
    <scope>NUCLEOTIDE SEQUENCE [LARGE SCALE GENOMIC DNA]</scope>
    <source>
        <strain evidence="3">KCTC 42964</strain>
    </source>
</reference>
<accession>A0ABV7L192</accession>